<feature type="non-terminal residue" evidence="1">
    <location>
        <position position="1"/>
    </location>
</feature>
<reference evidence="1 2" key="1">
    <citation type="submission" date="2021-03" db="EMBL/GenBank/DDBJ databases">
        <authorList>
            <person name="King G.J."/>
            <person name="Bancroft I."/>
            <person name="Baten A."/>
            <person name="Bloomfield J."/>
            <person name="Borpatragohain P."/>
            <person name="He Z."/>
            <person name="Irish N."/>
            <person name="Irwin J."/>
            <person name="Liu K."/>
            <person name="Mauleon R.P."/>
            <person name="Moore J."/>
            <person name="Morris R."/>
            <person name="Ostergaard L."/>
            <person name="Wang B."/>
            <person name="Wells R."/>
        </authorList>
    </citation>
    <scope>NUCLEOTIDE SEQUENCE [LARGE SCALE GENOMIC DNA]</scope>
    <source>
        <strain evidence="1">R-o-18</strain>
        <tissue evidence="1">Leaf</tissue>
    </source>
</reference>
<sequence length="186" mass="21516">SVNLSQHSFITISKLLDILSEEFEQDKVFRCHAKIIEVCSRSGWNYISCDKCKKKLKKDGNTLVCETCPHQDITDTVSFVMFNKDLTKILNKSPVELIDHIVSYLMFEKSIYNFNNFKLMNQFNIYETINNVETEENAIVSFLNENLVGEEFIFTIRINSYNFRSTSSGITIIETHRKDSATNSVL</sequence>
<keyword evidence="2" id="KW-1185">Reference proteome</keyword>
<dbReference type="Proteomes" id="UP000823674">
    <property type="component" value="Chromosome A07"/>
</dbReference>
<protein>
    <recommendedName>
        <fullName evidence="3">Replication factor A C-terminal domain-containing protein</fullName>
    </recommendedName>
</protein>
<organism evidence="1 2">
    <name type="scientific">Brassica rapa subsp. trilocularis</name>
    <dbReference type="NCBI Taxonomy" id="1813537"/>
    <lineage>
        <taxon>Eukaryota</taxon>
        <taxon>Viridiplantae</taxon>
        <taxon>Streptophyta</taxon>
        <taxon>Embryophyta</taxon>
        <taxon>Tracheophyta</taxon>
        <taxon>Spermatophyta</taxon>
        <taxon>Magnoliopsida</taxon>
        <taxon>eudicotyledons</taxon>
        <taxon>Gunneridae</taxon>
        <taxon>Pentapetalae</taxon>
        <taxon>rosids</taxon>
        <taxon>malvids</taxon>
        <taxon>Brassicales</taxon>
        <taxon>Brassicaceae</taxon>
        <taxon>Brassiceae</taxon>
        <taxon>Brassica</taxon>
    </lineage>
</organism>
<evidence type="ECO:0000313" key="2">
    <source>
        <dbReference type="Proteomes" id="UP000823674"/>
    </source>
</evidence>
<gene>
    <name evidence="1" type="primary">A07p016040.1_BraROA</name>
    <name evidence="1" type="ORF">IGI04_026645</name>
</gene>
<dbReference type="Gene3D" id="2.40.50.140">
    <property type="entry name" value="Nucleic acid-binding proteins"/>
    <property type="match status" value="1"/>
</dbReference>
<proteinExistence type="predicted"/>
<name>A0ABQ7KWM9_BRACM</name>
<dbReference type="SUPFAM" id="SSF50249">
    <property type="entry name" value="Nucleic acid-binding proteins"/>
    <property type="match status" value="1"/>
</dbReference>
<evidence type="ECO:0000313" key="1">
    <source>
        <dbReference type="EMBL" id="KAG5378803.1"/>
    </source>
</evidence>
<dbReference type="EMBL" id="JADBGQ010000009">
    <property type="protein sequence ID" value="KAG5378803.1"/>
    <property type="molecule type" value="Genomic_DNA"/>
</dbReference>
<evidence type="ECO:0008006" key="3">
    <source>
        <dbReference type="Google" id="ProtNLM"/>
    </source>
</evidence>
<comment type="caution">
    <text evidence="1">The sequence shown here is derived from an EMBL/GenBank/DDBJ whole genome shotgun (WGS) entry which is preliminary data.</text>
</comment>
<accession>A0ABQ7KWM9</accession>
<dbReference type="InterPro" id="IPR012340">
    <property type="entry name" value="NA-bd_OB-fold"/>
</dbReference>